<reference evidence="2 3" key="1">
    <citation type="journal article" date="2021" name="BMC Genomics">
        <title>Datura genome reveals duplications of psychoactive alkaloid biosynthetic genes and high mutation rate following tissue culture.</title>
        <authorList>
            <person name="Rajewski A."/>
            <person name="Carter-House D."/>
            <person name="Stajich J."/>
            <person name="Litt A."/>
        </authorList>
    </citation>
    <scope>NUCLEOTIDE SEQUENCE [LARGE SCALE GENOMIC DNA]</scope>
    <source>
        <strain evidence="2">AR-01</strain>
    </source>
</reference>
<sequence>MSSTWNHRTTNSRTKATKREREKNKAVKGNKTEGENSNGPVEKDGEYNTTTTDGVEEKGFTTVINRKNKKDNKNKHLNEGKSSQEMSLDKNKNGDPNNKKEIVFNIKSQIHDVKFRKSTNLQNTNSGGKEIAITSQNSIIPTNINVTKKENDLSINPQIHTEPYVIDTIINEIIEEENHFSVTPQIHQEVNVVLEDANERMAAADTSQSHSDIYECTKATKIYVEQRNDSNKMLLELICLCDIRRHNIN</sequence>
<keyword evidence="3" id="KW-1185">Reference proteome</keyword>
<evidence type="ECO:0000313" key="3">
    <source>
        <dbReference type="Proteomes" id="UP000823775"/>
    </source>
</evidence>
<protein>
    <submittedName>
        <fullName evidence="2">Uncharacterized protein</fullName>
    </submittedName>
</protein>
<feature type="compositionally biased region" description="Basic and acidic residues" evidence="1">
    <location>
        <begin position="87"/>
        <end position="98"/>
    </location>
</feature>
<dbReference type="Proteomes" id="UP000823775">
    <property type="component" value="Unassembled WGS sequence"/>
</dbReference>
<organism evidence="2 3">
    <name type="scientific">Datura stramonium</name>
    <name type="common">Jimsonweed</name>
    <name type="synonym">Common thornapple</name>
    <dbReference type="NCBI Taxonomy" id="4076"/>
    <lineage>
        <taxon>Eukaryota</taxon>
        <taxon>Viridiplantae</taxon>
        <taxon>Streptophyta</taxon>
        <taxon>Embryophyta</taxon>
        <taxon>Tracheophyta</taxon>
        <taxon>Spermatophyta</taxon>
        <taxon>Magnoliopsida</taxon>
        <taxon>eudicotyledons</taxon>
        <taxon>Gunneridae</taxon>
        <taxon>Pentapetalae</taxon>
        <taxon>asterids</taxon>
        <taxon>lamiids</taxon>
        <taxon>Solanales</taxon>
        <taxon>Solanaceae</taxon>
        <taxon>Solanoideae</taxon>
        <taxon>Datureae</taxon>
        <taxon>Datura</taxon>
    </lineage>
</organism>
<evidence type="ECO:0000313" key="2">
    <source>
        <dbReference type="EMBL" id="MCD7447830.1"/>
    </source>
</evidence>
<feature type="region of interest" description="Disordered" evidence="1">
    <location>
        <begin position="1"/>
        <end position="98"/>
    </location>
</feature>
<dbReference type="EMBL" id="JACEIK010000046">
    <property type="protein sequence ID" value="MCD7447830.1"/>
    <property type="molecule type" value="Genomic_DNA"/>
</dbReference>
<feature type="compositionally biased region" description="Basic and acidic residues" evidence="1">
    <location>
        <begin position="17"/>
        <end position="34"/>
    </location>
</feature>
<comment type="caution">
    <text evidence="2">The sequence shown here is derived from an EMBL/GenBank/DDBJ whole genome shotgun (WGS) entry which is preliminary data.</text>
</comment>
<proteinExistence type="predicted"/>
<gene>
    <name evidence="2" type="ORF">HAX54_035308</name>
</gene>
<feature type="compositionally biased region" description="Polar residues" evidence="1">
    <location>
        <begin position="1"/>
        <end position="14"/>
    </location>
</feature>
<accession>A0ABS8RP75</accession>
<name>A0ABS8RP75_DATST</name>
<evidence type="ECO:0000256" key="1">
    <source>
        <dbReference type="SAM" id="MobiDB-lite"/>
    </source>
</evidence>